<comment type="caution">
    <text evidence="2">The sequence shown here is derived from an EMBL/GenBank/DDBJ whole genome shotgun (WGS) entry which is preliminary data.</text>
</comment>
<evidence type="ECO:0000256" key="1">
    <source>
        <dbReference type="SAM" id="MobiDB-lite"/>
    </source>
</evidence>
<evidence type="ECO:0000313" key="3">
    <source>
        <dbReference type="Proteomes" id="UP000299102"/>
    </source>
</evidence>
<keyword evidence="3" id="KW-1185">Reference proteome</keyword>
<feature type="region of interest" description="Disordered" evidence="1">
    <location>
        <begin position="65"/>
        <end position="97"/>
    </location>
</feature>
<dbReference type="AlphaFoldDB" id="A0A4C1Z6Y9"/>
<feature type="compositionally biased region" description="Polar residues" evidence="1">
    <location>
        <begin position="68"/>
        <end position="78"/>
    </location>
</feature>
<name>A0A4C1Z6Y9_EUMVA</name>
<evidence type="ECO:0000313" key="2">
    <source>
        <dbReference type="EMBL" id="GBP82903.1"/>
    </source>
</evidence>
<dbReference type="EMBL" id="BGZK01001593">
    <property type="protein sequence ID" value="GBP82903.1"/>
    <property type="molecule type" value="Genomic_DNA"/>
</dbReference>
<gene>
    <name evidence="2" type="ORF">EVAR_66579_1</name>
</gene>
<organism evidence="2 3">
    <name type="scientific">Eumeta variegata</name>
    <name type="common">Bagworm moth</name>
    <name type="synonym">Eumeta japonica</name>
    <dbReference type="NCBI Taxonomy" id="151549"/>
    <lineage>
        <taxon>Eukaryota</taxon>
        <taxon>Metazoa</taxon>
        <taxon>Ecdysozoa</taxon>
        <taxon>Arthropoda</taxon>
        <taxon>Hexapoda</taxon>
        <taxon>Insecta</taxon>
        <taxon>Pterygota</taxon>
        <taxon>Neoptera</taxon>
        <taxon>Endopterygota</taxon>
        <taxon>Lepidoptera</taxon>
        <taxon>Glossata</taxon>
        <taxon>Ditrysia</taxon>
        <taxon>Tineoidea</taxon>
        <taxon>Psychidae</taxon>
        <taxon>Oiketicinae</taxon>
        <taxon>Eumeta</taxon>
    </lineage>
</organism>
<protein>
    <submittedName>
        <fullName evidence="2">Uncharacterized protein</fullName>
    </submittedName>
</protein>
<dbReference type="Proteomes" id="UP000299102">
    <property type="component" value="Unassembled WGS sequence"/>
</dbReference>
<accession>A0A4C1Z6Y9</accession>
<proteinExistence type="predicted"/>
<sequence>MHGLSMEIFTDVDEVKETCKNRTIWKSVVSAYLSVKCAVKTTQTNFNSENKYKKKKPALSRVWEANKQKPQNQRSTDVTAAAPSAARVAGRKCAERR</sequence>
<reference evidence="2 3" key="1">
    <citation type="journal article" date="2019" name="Commun. Biol.">
        <title>The bagworm genome reveals a unique fibroin gene that provides high tensile strength.</title>
        <authorList>
            <person name="Kono N."/>
            <person name="Nakamura H."/>
            <person name="Ohtoshi R."/>
            <person name="Tomita M."/>
            <person name="Numata K."/>
            <person name="Arakawa K."/>
        </authorList>
    </citation>
    <scope>NUCLEOTIDE SEQUENCE [LARGE SCALE GENOMIC DNA]</scope>
</reference>